<reference evidence="1" key="1">
    <citation type="submission" date="2023-04" db="EMBL/GenBank/DDBJ databases">
        <authorList>
            <consortium name="ELIXIR-Norway"/>
        </authorList>
    </citation>
    <scope>NUCLEOTIDE SEQUENCE [LARGE SCALE GENOMIC DNA]</scope>
</reference>
<sequence length="168" mass="18495">MISNVEGYLLNTTTEAYNGRDANKNGGSKCPKLITCLLPILYCHLCPRGIYVSLSVYGTVLRISTRLSVPSITGAAGHQLWWEPLHHGRGRCCKSGPLVSFFFGEPLFDIDQADWARWANQVLPLGIWNWGLEGSTGLGFSIAAHTSLGLQAEGRRKQGRERGWPPRG</sequence>
<name>A0ABN8XP50_RANTA</name>
<proteinExistence type="predicted"/>
<organism evidence="1 2">
    <name type="scientific">Rangifer tarandus platyrhynchus</name>
    <name type="common">Svalbard reindeer</name>
    <dbReference type="NCBI Taxonomy" id="3082113"/>
    <lineage>
        <taxon>Eukaryota</taxon>
        <taxon>Metazoa</taxon>
        <taxon>Chordata</taxon>
        <taxon>Craniata</taxon>
        <taxon>Vertebrata</taxon>
        <taxon>Euteleostomi</taxon>
        <taxon>Mammalia</taxon>
        <taxon>Eutheria</taxon>
        <taxon>Laurasiatheria</taxon>
        <taxon>Artiodactyla</taxon>
        <taxon>Ruminantia</taxon>
        <taxon>Pecora</taxon>
        <taxon>Cervidae</taxon>
        <taxon>Odocoileinae</taxon>
        <taxon>Rangifer</taxon>
    </lineage>
</organism>
<gene>
    <name evidence="1" type="ORF">MRATA1EN1_LOCUS31705</name>
</gene>
<evidence type="ECO:0000313" key="2">
    <source>
        <dbReference type="Proteomes" id="UP001176941"/>
    </source>
</evidence>
<dbReference type="EMBL" id="CATKSN020000645">
    <property type="protein sequence ID" value="CAI9150087.1"/>
    <property type="molecule type" value="Genomic_DNA"/>
</dbReference>
<protein>
    <submittedName>
        <fullName evidence="1">Uncharacterized protein</fullName>
    </submittedName>
</protein>
<comment type="caution">
    <text evidence="1">The sequence shown here is derived from an EMBL/GenBank/DDBJ whole genome shotgun (WGS) entry which is preliminary data.</text>
</comment>
<dbReference type="Proteomes" id="UP001176941">
    <property type="component" value="Unassembled WGS sequence"/>
</dbReference>
<evidence type="ECO:0000313" key="1">
    <source>
        <dbReference type="EMBL" id="CAI9150087.1"/>
    </source>
</evidence>
<keyword evidence="2" id="KW-1185">Reference proteome</keyword>
<accession>A0ABN8XP50</accession>